<keyword evidence="1" id="KW-1133">Transmembrane helix</keyword>
<keyword evidence="3" id="KW-0808">Transferase</keyword>
<organism evidence="3 4">
    <name type="scientific">Mediterraneibacter catenae</name>
    <dbReference type="NCBI Taxonomy" id="2594882"/>
    <lineage>
        <taxon>Bacteria</taxon>
        <taxon>Bacillati</taxon>
        <taxon>Bacillota</taxon>
        <taxon>Clostridia</taxon>
        <taxon>Lachnospirales</taxon>
        <taxon>Lachnospiraceae</taxon>
        <taxon>Mediterraneibacter</taxon>
    </lineage>
</organism>
<dbReference type="Gene3D" id="3.90.550.10">
    <property type="entry name" value="Spore Coat Polysaccharide Biosynthesis Protein SpsA, Chain A"/>
    <property type="match status" value="1"/>
</dbReference>
<name>A0A5M9I057_9FIRM</name>
<dbReference type="InterPro" id="IPR029044">
    <property type="entry name" value="Nucleotide-diphossugar_trans"/>
</dbReference>
<feature type="domain" description="Glycosyltransferase 2-like" evidence="2">
    <location>
        <begin position="7"/>
        <end position="110"/>
    </location>
</feature>
<evidence type="ECO:0000313" key="3">
    <source>
        <dbReference type="EMBL" id="KAA8501129.1"/>
    </source>
</evidence>
<protein>
    <submittedName>
        <fullName evidence="3">Glycosyltransferase</fullName>
    </submittedName>
</protein>
<comment type="caution">
    <text evidence="3">The sequence shown here is derived from an EMBL/GenBank/DDBJ whole genome shotgun (WGS) entry which is preliminary data.</text>
</comment>
<keyword evidence="4" id="KW-1185">Reference proteome</keyword>
<dbReference type="AlphaFoldDB" id="A0A5M9I057"/>
<dbReference type="InterPro" id="IPR001173">
    <property type="entry name" value="Glyco_trans_2-like"/>
</dbReference>
<dbReference type="Proteomes" id="UP000322025">
    <property type="component" value="Unassembled WGS sequence"/>
</dbReference>
<dbReference type="EMBL" id="VMSO01000011">
    <property type="protein sequence ID" value="KAA8501129.1"/>
    <property type="molecule type" value="Genomic_DNA"/>
</dbReference>
<keyword evidence="1" id="KW-0472">Membrane</keyword>
<reference evidence="3" key="1">
    <citation type="submission" date="2019-07" db="EMBL/GenBank/DDBJ databases">
        <authorList>
            <person name="Wongkuna S."/>
            <person name="Scaria J."/>
        </authorList>
    </citation>
    <scope>NUCLEOTIDE SEQUENCE [LARGE SCALE GENOMIC DNA]</scope>
    <source>
        <strain evidence="3">SW178</strain>
    </source>
</reference>
<gene>
    <name evidence="3" type="ORF">FNY66_09470</name>
</gene>
<dbReference type="PANTHER" id="PTHR22916">
    <property type="entry name" value="GLYCOSYLTRANSFERASE"/>
    <property type="match status" value="1"/>
</dbReference>
<dbReference type="SUPFAM" id="SSF53448">
    <property type="entry name" value="Nucleotide-diphospho-sugar transferases"/>
    <property type="match status" value="1"/>
</dbReference>
<accession>A0A5M9I057</accession>
<dbReference type="RefSeq" id="WP_150310955.1">
    <property type="nucleotide sequence ID" value="NZ_VMSO01000011.1"/>
</dbReference>
<evidence type="ECO:0000259" key="2">
    <source>
        <dbReference type="Pfam" id="PF00535"/>
    </source>
</evidence>
<sequence length="303" mass="35441">MDECRLTIFTPVYNRADCIVHCYESMLRQSNQNFVWIIVDDGSTDHLEDVVRPWLERAAAFRIEFYRKENGGMYTAYNLALSHVETDYWVCIDSDDWLADDAVDIIYRAIRYSESKNINISGFVGLDAEPDGKICGGRFPQVRTASLMNLKFRYKHQGDIKVVYRTAASAPFLPMPEISGEKNFNPYYIMLQMDREAPLLVINRVLCIVDYQPDGMSARVFRQYEDSPVSFGMLRLQFLQMPDIPFWFRYRQCMHYVSSWLFAVKQHRKGLRAPFFSGGMLLAVLPGVLLHLYIIFRNRRDRK</sequence>
<dbReference type="CDD" id="cd00761">
    <property type="entry name" value="Glyco_tranf_GTA_type"/>
    <property type="match status" value="1"/>
</dbReference>
<proteinExistence type="predicted"/>
<keyword evidence="1" id="KW-0812">Transmembrane</keyword>
<dbReference type="GO" id="GO:0016740">
    <property type="term" value="F:transferase activity"/>
    <property type="evidence" value="ECO:0007669"/>
    <property type="project" value="UniProtKB-KW"/>
</dbReference>
<feature type="transmembrane region" description="Helical" evidence="1">
    <location>
        <begin position="275"/>
        <end position="296"/>
    </location>
</feature>
<dbReference type="Pfam" id="PF00535">
    <property type="entry name" value="Glycos_transf_2"/>
    <property type="match status" value="1"/>
</dbReference>
<evidence type="ECO:0000313" key="4">
    <source>
        <dbReference type="Proteomes" id="UP000322025"/>
    </source>
</evidence>
<dbReference type="OrthoDB" id="9810303at2"/>
<evidence type="ECO:0000256" key="1">
    <source>
        <dbReference type="SAM" id="Phobius"/>
    </source>
</evidence>